<reference evidence="1 2" key="1">
    <citation type="submission" date="2019-05" db="EMBL/GenBank/DDBJ databases">
        <title>Another draft genome of Portunus trituberculatus and its Hox gene families provides insights of decapod evolution.</title>
        <authorList>
            <person name="Jeong J.-H."/>
            <person name="Song I."/>
            <person name="Kim S."/>
            <person name="Choi T."/>
            <person name="Kim D."/>
            <person name="Ryu S."/>
            <person name="Kim W."/>
        </authorList>
    </citation>
    <scope>NUCLEOTIDE SEQUENCE [LARGE SCALE GENOMIC DNA]</scope>
    <source>
        <tissue evidence="1">Muscle</tissue>
    </source>
</reference>
<dbReference type="Proteomes" id="UP000324222">
    <property type="component" value="Unassembled WGS sequence"/>
</dbReference>
<comment type="caution">
    <text evidence="1">The sequence shown here is derived from an EMBL/GenBank/DDBJ whole genome shotgun (WGS) entry which is preliminary data.</text>
</comment>
<evidence type="ECO:0000313" key="1">
    <source>
        <dbReference type="EMBL" id="MPC99984.1"/>
    </source>
</evidence>
<name>A0A5B7K5R2_PORTR</name>
<dbReference type="AlphaFoldDB" id="A0A5B7K5R2"/>
<proteinExistence type="predicted"/>
<evidence type="ECO:0000313" key="2">
    <source>
        <dbReference type="Proteomes" id="UP000324222"/>
    </source>
</evidence>
<gene>
    <name evidence="1" type="ORF">E2C01_095431</name>
</gene>
<organism evidence="1 2">
    <name type="scientific">Portunus trituberculatus</name>
    <name type="common">Swimming crab</name>
    <name type="synonym">Neptunus trituberculatus</name>
    <dbReference type="NCBI Taxonomy" id="210409"/>
    <lineage>
        <taxon>Eukaryota</taxon>
        <taxon>Metazoa</taxon>
        <taxon>Ecdysozoa</taxon>
        <taxon>Arthropoda</taxon>
        <taxon>Crustacea</taxon>
        <taxon>Multicrustacea</taxon>
        <taxon>Malacostraca</taxon>
        <taxon>Eumalacostraca</taxon>
        <taxon>Eucarida</taxon>
        <taxon>Decapoda</taxon>
        <taxon>Pleocyemata</taxon>
        <taxon>Brachyura</taxon>
        <taxon>Eubrachyura</taxon>
        <taxon>Portunoidea</taxon>
        <taxon>Portunidae</taxon>
        <taxon>Portuninae</taxon>
        <taxon>Portunus</taxon>
    </lineage>
</organism>
<keyword evidence="2" id="KW-1185">Reference proteome</keyword>
<accession>A0A5B7K5R2</accession>
<sequence length="93" mass="10736">MAISQSREPGITEHRSVVRGRRVTVSTLSYRDETQCNRLLSALLSASPRFVLAKSATWLLECTGDRVEWRRVYSEVDVCDGLHFVRQARNWVR</sequence>
<protein>
    <submittedName>
        <fullName evidence="1">Uncharacterized protein</fullName>
    </submittedName>
</protein>
<dbReference type="EMBL" id="VSRR010120811">
    <property type="protein sequence ID" value="MPC99984.1"/>
    <property type="molecule type" value="Genomic_DNA"/>
</dbReference>